<accession>A0AAV4AUC3</accession>
<dbReference type="AlphaFoldDB" id="A0AAV4AUC3"/>
<gene>
    <name evidence="2" type="ORF">PoB_003642900</name>
</gene>
<organism evidence="2 3">
    <name type="scientific">Plakobranchus ocellatus</name>
    <dbReference type="NCBI Taxonomy" id="259542"/>
    <lineage>
        <taxon>Eukaryota</taxon>
        <taxon>Metazoa</taxon>
        <taxon>Spiralia</taxon>
        <taxon>Lophotrochozoa</taxon>
        <taxon>Mollusca</taxon>
        <taxon>Gastropoda</taxon>
        <taxon>Heterobranchia</taxon>
        <taxon>Euthyneura</taxon>
        <taxon>Panpulmonata</taxon>
        <taxon>Sacoglossa</taxon>
        <taxon>Placobranchoidea</taxon>
        <taxon>Plakobranchidae</taxon>
        <taxon>Plakobranchus</taxon>
    </lineage>
</organism>
<reference evidence="2 3" key="1">
    <citation type="journal article" date="2021" name="Elife">
        <title>Chloroplast acquisition without the gene transfer in kleptoplastic sea slugs, Plakobranchus ocellatus.</title>
        <authorList>
            <person name="Maeda T."/>
            <person name="Takahashi S."/>
            <person name="Yoshida T."/>
            <person name="Shimamura S."/>
            <person name="Takaki Y."/>
            <person name="Nagai Y."/>
            <person name="Toyoda A."/>
            <person name="Suzuki Y."/>
            <person name="Arimoto A."/>
            <person name="Ishii H."/>
            <person name="Satoh N."/>
            <person name="Nishiyama T."/>
            <person name="Hasebe M."/>
            <person name="Maruyama T."/>
            <person name="Minagawa J."/>
            <person name="Obokata J."/>
            <person name="Shigenobu S."/>
        </authorList>
    </citation>
    <scope>NUCLEOTIDE SEQUENCE [LARGE SCALE GENOMIC DNA]</scope>
</reference>
<feature type="transmembrane region" description="Helical" evidence="1">
    <location>
        <begin position="6"/>
        <end position="25"/>
    </location>
</feature>
<proteinExistence type="predicted"/>
<dbReference type="Proteomes" id="UP000735302">
    <property type="component" value="Unassembled WGS sequence"/>
</dbReference>
<evidence type="ECO:0000313" key="3">
    <source>
        <dbReference type="Proteomes" id="UP000735302"/>
    </source>
</evidence>
<keyword evidence="1" id="KW-0472">Membrane</keyword>
<evidence type="ECO:0000313" key="2">
    <source>
        <dbReference type="EMBL" id="GFO09924.1"/>
    </source>
</evidence>
<keyword evidence="1" id="KW-0812">Transmembrane</keyword>
<protein>
    <submittedName>
        <fullName evidence="2">Uncharacterized protein</fullName>
    </submittedName>
</protein>
<comment type="caution">
    <text evidence="2">The sequence shown here is derived from an EMBL/GenBank/DDBJ whole genome shotgun (WGS) entry which is preliminary data.</text>
</comment>
<dbReference type="EMBL" id="BLXT01004129">
    <property type="protein sequence ID" value="GFO09924.1"/>
    <property type="molecule type" value="Genomic_DNA"/>
</dbReference>
<name>A0AAV4AUC3_9GAST</name>
<keyword evidence="3" id="KW-1185">Reference proteome</keyword>
<sequence>MVVMAVVMMVVELVAMVGAVASFVFGDTGGDGGDVIGGGAAGADAVEAEAYERKAKKMFRSLKPTTIFNANISVADLSMVSRQKTFKTEYPDFDCVRQRLCSTQN</sequence>
<evidence type="ECO:0000256" key="1">
    <source>
        <dbReference type="SAM" id="Phobius"/>
    </source>
</evidence>
<keyword evidence="1" id="KW-1133">Transmembrane helix</keyword>